<keyword evidence="12" id="KW-1185">Reference proteome</keyword>
<dbReference type="InterPro" id="IPR052035">
    <property type="entry name" value="ZnF_BED_domain_contain"/>
</dbReference>
<evidence type="ECO:0000259" key="10">
    <source>
        <dbReference type="PROSITE" id="PS50808"/>
    </source>
</evidence>
<dbReference type="PANTHER" id="PTHR46481">
    <property type="entry name" value="ZINC FINGER BED DOMAIN-CONTAINING PROTEIN 4"/>
    <property type="match status" value="1"/>
</dbReference>
<evidence type="ECO:0000256" key="2">
    <source>
        <dbReference type="ARBA" id="ARBA00022723"/>
    </source>
</evidence>
<dbReference type="EMBL" id="CAKKLH010000236">
    <property type="protein sequence ID" value="CAH0106903.1"/>
    <property type="molecule type" value="Genomic_DNA"/>
</dbReference>
<dbReference type="PROSITE" id="PS50808">
    <property type="entry name" value="ZF_BED"/>
    <property type="match status" value="1"/>
</dbReference>
<protein>
    <recommendedName>
        <fullName evidence="10">BED-type domain-containing protein</fullName>
    </recommendedName>
</protein>
<keyword evidence="7" id="KW-0539">Nucleus</keyword>
<dbReference type="GO" id="GO:0005634">
    <property type="term" value="C:nucleus"/>
    <property type="evidence" value="ECO:0007669"/>
    <property type="project" value="UniProtKB-SubCell"/>
</dbReference>
<feature type="compositionally biased region" description="Low complexity" evidence="9">
    <location>
        <begin position="154"/>
        <end position="163"/>
    </location>
</feature>
<dbReference type="Proteomes" id="UP000789390">
    <property type="component" value="Unassembled WGS sequence"/>
</dbReference>
<dbReference type="SUPFAM" id="SSF53098">
    <property type="entry name" value="Ribonuclease H-like"/>
    <property type="match status" value="1"/>
</dbReference>
<keyword evidence="3 8" id="KW-0863">Zinc-finger</keyword>
<reference evidence="11" key="1">
    <citation type="submission" date="2021-11" db="EMBL/GenBank/DDBJ databases">
        <authorList>
            <person name="Schell T."/>
        </authorList>
    </citation>
    <scope>NUCLEOTIDE SEQUENCE</scope>
    <source>
        <strain evidence="11">M5</strain>
    </source>
</reference>
<feature type="compositionally biased region" description="Basic residues" evidence="9">
    <location>
        <begin position="83"/>
        <end position="93"/>
    </location>
</feature>
<evidence type="ECO:0000256" key="9">
    <source>
        <dbReference type="SAM" id="MobiDB-lite"/>
    </source>
</evidence>
<evidence type="ECO:0000256" key="1">
    <source>
        <dbReference type="ARBA" id="ARBA00004123"/>
    </source>
</evidence>
<dbReference type="PANTHER" id="PTHR46481:SF10">
    <property type="entry name" value="ZINC FINGER BED DOMAIN-CONTAINING PROTEIN 39"/>
    <property type="match status" value="1"/>
</dbReference>
<dbReference type="AlphaFoldDB" id="A0A8J2RV33"/>
<dbReference type="GO" id="GO:0003677">
    <property type="term" value="F:DNA binding"/>
    <property type="evidence" value="ECO:0007669"/>
    <property type="project" value="InterPro"/>
</dbReference>
<keyword evidence="5" id="KW-0805">Transcription regulation</keyword>
<accession>A0A8J2RV33</accession>
<name>A0A8J2RV33_9CRUS</name>
<sequence>MLNVICQYLNNLHQCSCSPAKDRLKMVRSVAWLYFEKNVRPGKKTVTCTICKRTQTFPGNTSNMFVHLQNHHPDIYKEISTKIGKKPKNKRRESNRPNGLLNEVNENEAMDDQDYNEGSIDSDSTVFNERSGGATDELLNTSRQNVGSTEEQESSSSSSANAVPSEATDTLLGVELFQAGSAFMKRLIRALVIFIAKSLLPLSIVDNPNFMAFIKCIDARINFPCRNTITYTHLPELYEEARLKLIHELEKVDYVALTTDCWTSLSNYSYLTVTVHYISDKMKMVSRVLSTVHTEKNHTADNLRDELFAITDLWGIRAKIVGVVTDNAPNIKKAVIEGCKWVRVSCFAHTLSLAVKEAIESNADLMHILERCRAIVSFFNQSTVATATLTRLCLNLTKNKLQQECSTRWNCTIIMLRSLLELKQPVTDSLRVLQRNDLLLEDFDWDTIAGAIEILSPFEEATTDLSSQFYPSLSKVIPCVKIIQQKLSELISSEYNPWLLNLLNILKFNMRERFGAIEREIPLIVSTFLDPR</sequence>
<dbReference type="OrthoDB" id="6369394at2759"/>
<evidence type="ECO:0000256" key="3">
    <source>
        <dbReference type="ARBA" id="ARBA00022771"/>
    </source>
</evidence>
<dbReference type="SUPFAM" id="SSF57667">
    <property type="entry name" value="beta-beta-alpha zinc fingers"/>
    <property type="match status" value="1"/>
</dbReference>
<dbReference type="InterPro" id="IPR003656">
    <property type="entry name" value="Znf_BED"/>
</dbReference>
<dbReference type="Pfam" id="PF02892">
    <property type="entry name" value="zf-BED"/>
    <property type="match status" value="1"/>
</dbReference>
<feature type="compositionally biased region" description="Acidic residues" evidence="9">
    <location>
        <begin position="105"/>
        <end position="115"/>
    </location>
</feature>
<keyword evidence="4" id="KW-0862">Zinc</keyword>
<evidence type="ECO:0000256" key="5">
    <source>
        <dbReference type="ARBA" id="ARBA00023015"/>
    </source>
</evidence>
<feature type="region of interest" description="Disordered" evidence="9">
    <location>
        <begin position="80"/>
        <end position="163"/>
    </location>
</feature>
<dbReference type="SUPFAM" id="SSF140996">
    <property type="entry name" value="Hermes dimerisation domain"/>
    <property type="match status" value="1"/>
</dbReference>
<evidence type="ECO:0000313" key="12">
    <source>
        <dbReference type="Proteomes" id="UP000789390"/>
    </source>
</evidence>
<evidence type="ECO:0000256" key="7">
    <source>
        <dbReference type="ARBA" id="ARBA00023242"/>
    </source>
</evidence>
<dbReference type="SMART" id="SM00614">
    <property type="entry name" value="ZnF_BED"/>
    <property type="match status" value="1"/>
</dbReference>
<gene>
    <name evidence="11" type="ORF">DGAL_LOCUS10067</name>
</gene>
<feature type="compositionally biased region" description="Polar residues" evidence="9">
    <location>
        <begin position="119"/>
        <end position="128"/>
    </location>
</feature>
<proteinExistence type="predicted"/>
<comment type="caution">
    <text evidence="11">The sequence shown here is derived from an EMBL/GenBank/DDBJ whole genome shotgun (WGS) entry which is preliminary data.</text>
</comment>
<organism evidence="11 12">
    <name type="scientific">Daphnia galeata</name>
    <dbReference type="NCBI Taxonomy" id="27404"/>
    <lineage>
        <taxon>Eukaryota</taxon>
        <taxon>Metazoa</taxon>
        <taxon>Ecdysozoa</taxon>
        <taxon>Arthropoda</taxon>
        <taxon>Crustacea</taxon>
        <taxon>Branchiopoda</taxon>
        <taxon>Diplostraca</taxon>
        <taxon>Cladocera</taxon>
        <taxon>Anomopoda</taxon>
        <taxon>Daphniidae</taxon>
        <taxon>Daphnia</taxon>
    </lineage>
</organism>
<evidence type="ECO:0000256" key="6">
    <source>
        <dbReference type="ARBA" id="ARBA00023163"/>
    </source>
</evidence>
<dbReference type="InterPro" id="IPR012337">
    <property type="entry name" value="RNaseH-like_sf"/>
</dbReference>
<comment type="subcellular location">
    <subcellularLocation>
        <location evidence="1">Nucleus</location>
    </subcellularLocation>
</comment>
<feature type="domain" description="BED-type" evidence="10">
    <location>
        <begin position="26"/>
        <end position="79"/>
    </location>
</feature>
<evidence type="ECO:0000256" key="4">
    <source>
        <dbReference type="ARBA" id="ARBA00022833"/>
    </source>
</evidence>
<feature type="compositionally biased region" description="Polar residues" evidence="9">
    <location>
        <begin position="138"/>
        <end position="147"/>
    </location>
</feature>
<dbReference type="InterPro" id="IPR036236">
    <property type="entry name" value="Znf_C2H2_sf"/>
</dbReference>
<dbReference type="GO" id="GO:0009791">
    <property type="term" value="P:post-embryonic development"/>
    <property type="evidence" value="ECO:0007669"/>
    <property type="project" value="UniProtKB-ARBA"/>
</dbReference>
<evidence type="ECO:0000313" key="11">
    <source>
        <dbReference type="EMBL" id="CAH0106903.1"/>
    </source>
</evidence>
<evidence type="ECO:0000256" key="8">
    <source>
        <dbReference type="PROSITE-ProRule" id="PRU00027"/>
    </source>
</evidence>
<dbReference type="GO" id="GO:0008270">
    <property type="term" value="F:zinc ion binding"/>
    <property type="evidence" value="ECO:0007669"/>
    <property type="project" value="UniProtKB-KW"/>
</dbReference>
<keyword evidence="2" id="KW-0479">Metal-binding</keyword>
<keyword evidence="6" id="KW-0804">Transcription</keyword>